<comment type="function">
    <text evidence="8">Ligates lysine onto the cytidine present at position 34 of the AUA codon-specific tRNA(Ile) that contains the anticodon CAU, in an ATP-dependent manner. Cytidine is converted to lysidine, thus changing the amino acid specificity of the tRNA from methionine to isoleucine.</text>
</comment>
<dbReference type="CDD" id="cd01992">
    <property type="entry name" value="TilS_N"/>
    <property type="match status" value="1"/>
</dbReference>
<comment type="subcellular location">
    <subcellularLocation>
        <location evidence="1 8">Cytoplasm</location>
    </subcellularLocation>
</comment>
<dbReference type="EC" id="6.3.4.19" evidence="8"/>
<keyword evidence="4 8" id="KW-0819">tRNA processing</keyword>
<evidence type="ECO:0000256" key="2">
    <source>
        <dbReference type="ARBA" id="ARBA00022490"/>
    </source>
</evidence>
<reference evidence="10" key="1">
    <citation type="submission" date="2020-09" db="EMBL/GenBank/DDBJ databases">
        <title>A novel bacterium of genus Paenibacillus, isolated from South China Sea.</title>
        <authorList>
            <person name="Huang H."/>
            <person name="Mo K."/>
            <person name="Hu Y."/>
        </authorList>
    </citation>
    <scope>NUCLEOTIDE SEQUENCE</scope>
    <source>
        <strain evidence="10">IB182493</strain>
    </source>
</reference>
<evidence type="ECO:0000256" key="1">
    <source>
        <dbReference type="ARBA" id="ARBA00004496"/>
    </source>
</evidence>
<dbReference type="Proteomes" id="UP000632125">
    <property type="component" value="Unassembled WGS sequence"/>
</dbReference>
<comment type="caution">
    <text evidence="10">The sequence shown here is derived from an EMBL/GenBank/DDBJ whole genome shotgun (WGS) entry which is preliminary data.</text>
</comment>
<keyword evidence="2 8" id="KW-0963">Cytoplasm</keyword>
<dbReference type="PANTHER" id="PTHR43033">
    <property type="entry name" value="TRNA(ILE)-LYSIDINE SYNTHASE-RELATED"/>
    <property type="match status" value="1"/>
</dbReference>
<dbReference type="SMART" id="SM00977">
    <property type="entry name" value="TilS_C"/>
    <property type="match status" value="1"/>
</dbReference>
<dbReference type="NCBIfam" id="TIGR02433">
    <property type="entry name" value="lysidine_TilS_C"/>
    <property type="match status" value="1"/>
</dbReference>
<feature type="binding site" evidence="8">
    <location>
        <begin position="36"/>
        <end position="41"/>
    </location>
    <ligand>
        <name>ATP</name>
        <dbReference type="ChEBI" id="CHEBI:30616"/>
    </ligand>
</feature>
<evidence type="ECO:0000256" key="7">
    <source>
        <dbReference type="ARBA" id="ARBA00048539"/>
    </source>
</evidence>
<dbReference type="Gene3D" id="1.20.59.20">
    <property type="match status" value="1"/>
</dbReference>
<evidence type="ECO:0000313" key="10">
    <source>
        <dbReference type="EMBL" id="MBD2872651.1"/>
    </source>
</evidence>
<dbReference type="GO" id="GO:0006400">
    <property type="term" value="P:tRNA modification"/>
    <property type="evidence" value="ECO:0007669"/>
    <property type="project" value="UniProtKB-UniRule"/>
</dbReference>
<dbReference type="Gene3D" id="3.40.50.620">
    <property type="entry name" value="HUPs"/>
    <property type="match status" value="1"/>
</dbReference>
<keyword evidence="3 8" id="KW-0436">Ligase</keyword>
<dbReference type="NCBIfam" id="TIGR02432">
    <property type="entry name" value="lysidine_TilS_N"/>
    <property type="match status" value="1"/>
</dbReference>
<dbReference type="SUPFAM" id="SSF82829">
    <property type="entry name" value="MesJ substrate recognition domain-like"/>
    <property type="match status" value="1"/>
</dbReference>
<keyword evidence="11" id="KW-1185">Reference proteome</keyword>
<comment type="catalytic activity">
    <reaction evidence="7 8">
        <text>cytidine(34) in tRNA(Ile2) + L-lysine + ATP = lysidine(34) in tRNA(Ile2) + AMP + diphosphate + H(+)</text>
        <dbReference type="Rhea" id="RHEA:43744"/>
        <dbReference type="Rhea" id="RHEA-COMP:10625"/>
        <dbReference type="Rhea" id="RHEA-COMP:10670"/>
        <dbReference type="ChEBI" id="CHEBI:15378"/>
        <dbReference type="ChEBI" id="CHEBI:30616"/>
        <dbReference type="ChEBI" id="CHEBI:32551"/>
        <dbReference type="ChEBI" id="CHEBI:33019"/>
        <dbReference type="ChEBI" id="CHEBI:82748"/>
        <dbReference type="ChEBI" id="CHEBI:83665"/>
        <dbReference type="ChEBI" id="CHEBI:456215"/>
        <dbReference type="EC" id="6.3.4.19"/>
    </reaction>
</comment>
<dbReference type="Pfam" id="PF01171">
    <property type="entry name" value="ATP_bind_3"/>
    <property type="match status" value="1"/>
</dbReference>
<dbReference type="InterPro" id="IPR012796">
    <property type="entry name" value="Lysidine-tRNA-synth_C"/>
</dbReference>
<dbReference type="HAMAP" id="MF_01161">
    <property type="entry name" value="tRNA_Ile_lys_synt"/>
    <property type="match status" value="1"/>
</dbReference>
<gene>
    <name evidence="8 10" type="primary">tilS</name>
    <name evidence="10" type="ORF">IDH41_29205</name>
</gene>
<proteinExistence type="inferred from homology"/>
<dbReference type="GO" id="GO:0005524">
    <property type="term" value="F:ATP binding"/>
    <property type="evidence" value="ECO:0007669"/>
    <property type="project" value="UniProtKB-UniRule"/>
</dbReference>
<organism evidence="10 11">
    <name type="scientific">Paenibacillus arenilitoris</name>
    <dbReference type="NCBI Taxonomy" id="2772299"/>
    <lineage>
        <taxon>Bacteria</taxon>
        <taxon>Bacillati</taxon>
        <taxon>Bacillota</taxon>
        <taxon>Bacilli</taxon>
        <taxon>Bacillales</taxon>
        <taxon>Paenibacillaceae</taxon>
        <taxon>Paenibacillus</taxon>
    </lineage>
</organism>
<dbReference type="Pfam" id="PF11734">
    <property type="entry name" value="TilS_C"/>
    <property type="match status" value="1"/>
</dbReference>
<evidence type="ECO:0000313" key="11">
    <source>
        <dbReference type="Proteomes" id="UP000632125"/>
    </source>
</evidence>
<accession>A0A927CVM7</accession>
<keyword evidence="5 8" id="KW-0547">Nucleotide-binding</keyword>
<dbReference type="EMBL" id="JACXIY010000054">
    <property type="protein sequence ID" value="MBD2872651.1"/>
    <property type="molecule type" value="Genomic_DNA"/>
</dbReference>
<dbReference type="PANTHER" id="PTHR43033:SF1">
    <property type="entry name" value="TRNA(ILE)-LYSIDINE SYNTHASE-RELATED"/>
    <property type="match status" value="1"/>
</dbReference>
<sequence>MEGEDAKTMNLRSELEKARAERGLWSEGDRIVAAVSGGPDSMALLHMLASLADEGKLSVVAAHVNHGFRIEESARELEVVTAYAEKLGVPCETALLDMPSYIEETRLNGQAASRERRYAFLHEVALRRGASAIALAHHADDQAETVLMRLIRGTGLTGLAGMLSKRREKNVELIRPMLRMKKSDILRYCREHGIPYCVDSSNEERYYFRNIIRLDILPYLSQHNPQLPQSLQRLAEVAGAEDDWMEKQTEALFAQLVTISPDECAVSCTGLSGLHVALQRRLIKLILSYLSQETENISFEQIETMRLAASPHAPTTWRTDAGARVRCLREYDVMRWLRLPRNELPEADDYEYEAGRDQASLTAEPSGWTFDFIREAAGLGRKPASRYEACFDASELAYPLIVRNRRPGDRIHVLGLNGSKKVQDMFVDEKIAPSERARYPLLFDAAGRLLWIPGIRRSSHALTGSRTEDVLFVRARNE</sequence>
<protein>
    <recommendedName>
        <fullName evidence="8">tRNA(Ile)-lysidine synthase</fullName>
        <ecNumber evidence="8">6.3.4.19</ecNumber>
    </recommendedName>
    <alternativeName>
        <fullName evidence="8">tRNA(Ile)-2-lysyl-cytidine synthase</fullName>
    </alternativeName>
    <alternativeName>
        <fullName evidence="8">tRNA(Ile)-lysidine synthetase</fullName>
    </alternativeName>
</protein>
<dbReference type="GO" id="GO:0005737">
    <property type="term" value="C:cytoplasm"/>
    <property type="evidence" value="ECO:0007669"/>
    <property type="project" value="UniProtKB-SubCell"/>
</dbReference>
<dbReference type="InterPro" id="IPR011063">
    <property type="entry name" value="TilS/TtcA_N"/>
</dbReference>
<evidence type="ECO:0000256" key="5">
    <source>
        <dbReference type="ARBA" id="ARBA00022741"/>
    </source>
</evidence>
<keyword evidence="6 8" id="KW-0067">ATP-binding</keyword>
<comment type="domain">
    <text evidence="8">The N-terminal region contains the highly conserved SGGXDS motif, predicted to be a P-loop motif involved in ATP binding.</text>
</comment>
<dbReference type="SUPFAM" id="SSF52402">
    <property type="entry name" value="Adenine nucleotide alpha hydrolases-like"/>
    <property type="match status" value="1"/>
</dbReference>
<dbReference type="AlphaFoldDB" id="A0A927CVM7"/>
<dbReference type="GO" id="GO:0032267">
    <property type="term" value="F:tRNA(Ile)-lysidine synthase activity"/>
    <property type="evidence" value="ECO:0007669"/>
    <property type="project" value="UniProtKB-EC"/>
</dbReference>
<dbReference type="InterPro" id="IPR014729">
    <property type="entry name" value="Rossmann-like_a/b/a_fold"/>
</dbReference>
<comment type="similarity">
    <text evidence="8">Belongs to the tRNA(Ile)-lysidine synthase family.</text>
</comment>
<dbReference type="InterPro" id="IPR012094">
    <property type="entry name" value="tRNA_Ile_lys_synt"/>
</dbReference>
<evidence type="ECO:0000256" key="3">
    <source>
        <dbReference type="ARBA" id="ARBA00022598"/>
    </source>
</evidence>
<evidence type="ECO:0000256" key="8">
    <source>
        <dbReference type="HAMAP-Rule" id="MF_01161"/>
    </source>
</evidence>
<evidence type="ECO:0000259" key="9">
    <source>
        <dbReference type="SMART" id="SM00977"/>
    </source>
</evidence>
<dbReference type="InterPro" id="IPR012795">
    <property type="entry name" value="tRNA_Ile_lys_synt_N"/>
</dbReference>
<name>A0A927CVM7_9BACL</name>
<evidence type="ECO:0000256" key="4">
    <source>
        <dbReference type="ARBA" id="ARBA00022694"/>
    </source>
</evidence>
<dbReference type="SUPFAM" id="SSF56037">
    <property type="entry name" value="PheT/TilS domain"/>
    <property type="match status" value="1"/>
</dbReference>
<feature type="domain" description="Lysidine-tRNA(Ile) synthetase C-terminal" evidence="9">
    <location>
        <begin position="400"/>
        <end position="473"/>
    </location>
</feature>
<evidence type="ECO:0000256" key="6">
    <source>
        <dbReference type="ARBA" id="ARBA00022840"/>
    </source>
</evidence>